<evidence type="ECO:0000313" key="7">
    <source>
        <dbReference type="Proteomes" id="UP001153555"/>
    </source>
</evidence>
<dbReference type="InterPro" id="IPR052483">
    <property type="entry name" value="bZIP_transcription_regulators"/>
</dbReference>
<evidence type="ECO:0000256" key="2">
    <source>
        <dbReference type="ARBA" id="ARBA00023163"/>
    </source>
</evidence>
<evidence type="ECO:0000256" key="3">
    <source>
        <dbReference type="ARBA" id="ARBA00023242"/>
    </source>
</evidence>
<dbReference type="CDD" id="cd14703">
    <property type="entry name" value="bZIP_plant_RF2"/>
    <property type="match status" value="1"/>
</dbReference>
<dbReference type="Pfam" id="PF00170">
    <property type="entry name" value="bZIP_1"/>
    <property type="match status" value="1"/>
</dbReference>
<dbReference type="PANTHER" id="PTHR46391">
    <property type="entry name" value="BASIC LEUCINE ZIPPER 34"/>
    <property type="match status" value="1"/>
</dbReference>
<dbReference type="OrthoDB" id="552661at2759"/>
<reference evidence="6" key="1">
    <citation type="submission" date="2019-12" db="EMBL/GenBank/DDBJ databases">
        <authorList>
            <person name="Scholes J."/>
        </authorList>
    </citation>
    <scope>NUCLEOTIDE SEQUENCE</scope>
</reference>
<keyword evidence="2" id="KW-0804">Transcription</keyword>
<accession>A0A9N7P0C4</accession>
<dbReference type="InterPro" id="IPR004827">
    <property type="entry name" value="bZIP"/>
</dbReference>
<proteinExistence type="predicted"/>
<dbReference type="InterPro" id="IPR046347">
    <property type="entry name" value="bZIP_sf"/>
</dbReference>
<dbReference type="GO" id="GO:0005634">
    <property type="term" value="C:nucleus"/>
    <property type="evidence" value="ECO:0007669"/>
    <property type="project" value="TreeGrafter"/>
</dbReference>
<dbReference type="PROSITE" id="PS00036">
    <property type="entry name" value="BZIP_BASIC"/>
    <property type="match status" value="1"/>
</dbReference>
<keyword evidence="7" id="KW-1185">Reference proteome</keyword>
<dbReference type="SUPFAM" id="SSF57959">
    <property type="entry name" value="Leucine zipper domain"/>
    <property type="match status" value="1"/>
</dbReference>
<dbReference type="GO" id="GO:0003700">
    <property type="term" value="F:DNA-binding transcription factor activity"/>
    <property type="evidence" value="ECO:0007669"/>
    <property type="project" value="InterPro"/>
</dbReference>
<dbReference type="Proteomes" id="UP001153555">
    <property type="component" value="Unassembled WGS sequence"/>
</dbReference>
<dbReference type="SMART" id="SM00338">
    <property type="entry name" value="BRLZ"/>
    <property type="match status" value="1"/>
</dbReference>
<dbReference type="PROSITE" id="PS50217">
    <property type="entry name" value="BZIP"/>
    <property type="match status" value="1"/>
</dbReference>
<evidence type="ECO:0000256" key="4">
    <source>
        <dbReference type="SAM" id="MobiDB-lite"/>
    </source>
</evidence>
<sequence>METNKTLKQPPQHKSSSRQTAALTLDKAVEHELKNGRILDPHIDQKKLRRTISNRLSAQRSRLRKNQYINDMEKMVLDLEKLISILTPRVKSYEEKRTLLLVQNNSLQNVLELHLNESKRSEIEVQLKQAEVFRLREIEKIEQQVNGSRQSSQLGYCLQALHKFEVNNDRFCEWKSMVIGSTLGQSRLKVEPSSGFKDRDEVSMLARNQDEGVEIDQYFNFEDLNICEANGSD</sequence>
<feature type="domain" description="BZIP" evidence="5">
    <location>
        <begin position="44"/>
        <end position="107"/>
    </location>
</feature>
<evidence type="ECO:0000259" key="5">
    <source>
        <dbReference type="PROSITE" id="PS50217"/>
    </source>
</evidence>
<evidence type="ECO:0000256" key="1">
    <source>
        <dbReference type="ARBA" id="ARBA00023015"/>
    </source>
</evidence>
<evidence type="ECO:0000313" key="6">
    <source>
        <dbReference type="EMBL" id="CAA0841838.1"/>
    </source>
</evidence>
<keyword evidence="1" id="KW-0805">Transcription regulation</keyword>
<dbReference type="EMBL" id="CACSLK010034598">
    <property type="protein sequence ID" value="CAA0841838.1"/>
    <property type="molecule type" value="Genomic_DNA"/>
</dbReference>
<dbReference type="GO" id="GO:0045893">
    <property type="term" value="P:positive regulation of DNA-templated transcription"/>
    <property type="evidence" value="ECO:0007669"/>
    <property type="project" value="TreeGrafter"/>
</dbReference>
<dbReference type="Gene3D" id="1.20.5.170">
    <property type="match status" value="1"/>
</dbReference>
<dbReference type="InterPro" id="IPR044759">
    <property type="entry name" value="bZIP_RF2"/>
</dbReference>
<comment type="caution">
    <text evidence="6">The sequence shown here is derived from an EMBL/GenBank/DDBJ whole genome shotgun (WGS) entry which is preliminary data.</text>
</comment>
<gene>
    <name evidence="6" type="ORF">SHERM_07713</name>
</gene>
<organism evidence="6 7">
    <name type="scientific">Striga hermonthica</name>
    <name type="common">Purple witchweed</name>
    <name type="synonym">Buchnera hermonthica</name>
    <dbReference type="NCBI Taxonomy" id="68872"/>
    <lineage>
        <taxon>Eukaryota</taxon>
        <taxon>Viridiplantae</taxon>
        <taxon>Streptophyta</taxon>
        <taxon>Embryophyta</taxon>
        <taxon>Tracheophyta</taxon>
        <taxon>Spermatophyta</taxon>
        <taxon>Magnoliopsida</taxon>
        <taxon>eudicotyledons</taxon>
        <taxon>Gunneridae</taxon>
        <taxon>Pentapetalae</taxon>
        <taxon>asterids</taxon>
        <taxon>lamiids</taxon>
        <taxon>Lamiales</taxon>
        <taxon>Orobanchaceae</taxon>
        <taxon>Buchnereae</taxon>
        <taxon>Striga</taxon>
    </lineage>
</organism>
<dbReference type="AlphaFoldDB" id="A0A9N7P0C4"/>
<dbReference type="PANTHER" id="PTHR46391:SF17">
    <property type="entry name" value="BASIC LEUCINE ZIPPER 19-LIKE"/>
    <property type="match status" value="1"/>
</dbReference>
<feature type="region of interest" description="Disordered" evidence="4">
    <location>
        <begin position="1"/>
        <end position="20"/>
    </location>
</feature>
<keyword evidence="3" id="KW-0539">Nucleus</keyword>
<protein>
    <submittedName>
        <fullName evidence="6">Basic leucine zipper 34</fullName>
    </submittedName>
</protein>
<dbReference type="GO" id="GO:0003677">
    <property type="term" value="F:DNA binding"/>
    <property type="evidence" value="ECO:0007669"/>
    <property type="project" value="TreeGrafter"/>
</dbReference>
<name>A0A9N7P0C4_STRHE</name>